<comment type="caution">
    <text evidence="1">The sequence shown here is derived from an EMBL/GenBank/DDBJ whole genome shotgun (WGS) entry which is preliminary data.</text>
</comment>
<name>A0A939C5Z6_9ARCH</name>
<sequence>MFGIAVTGLARSGKDAVADYLVERYGFRKLVLSEVLAAELEKQGRPDSKMERSMLGVEIRKMQGKDVLARKVLETARREKFERAIFSGIQSVAEVEFLKSNLERFTLIAVEAGEENRFQRKTQSDPQSRADFFARDRHNLEKFDLKAVIEGADHTIPNNSTLDDLHRAIDELMQNI</sequence>
<dbReference type="SUPFAM" id="SSF52540">
    <property type="entry name" value="P-loop containing nucleoside triphosphate hydrolases"/>
    <property type="match status" value="1"/>
</dbReference>
<dbReference type="AlphaFoldDB" id="A0A939C5Z6"/>
<dbReference type="Proteomes" id="UP000809243">
    <property type="component" value="Unassembled WGS sequence"/>
</dbReference>
<dbReference type="InterPro" id="IPR027417">
    <property type="entry name" value="P-loop_NTPase"/>
</dbReference>
<evidence type="ECO:0000313" key="1">
    <source>
        <dbReference type="EMBL" id="MBN2066903.1"/>
    </source>
</evidence>
<dbReference type="EMBL" id="JAFGDB010000006">
    <property type="protein sequence ID" value="MBN2066903.1"/>
    <property type="molecule type" value="Genomic_DNA"/>
</dbReference>
<accession>A0A939C5Z6</accession>
<gene>
    <name evidence="1" type="ORF">JW744_00365</name>
</gene>
<proteinExistence type="predicted"/>
<dbReference type="PANTHER" id="PTHR41930">
    <property type="entry name" value="UPF0200 PROTEIN MJ1399"/>
    <property type="match status" value="1"/>
</dbReference>
<organism evidence="1 2">
    <name type="scientific">Candidatus Iainarchaeum sp</name>
    <dbReference type="NCBI Taxonomy" id="3101447"/>
    <lineage>
        <taxon>Archaea</taxon>
        <taxon>Candidatus Iainarchaeota</taxon>
        <taxon>Candidatus Iainarchaeia</taxon>
        <taxon>Candidatus Iainarchaeales</taxon>
        <taxon>Candidatus Iainarchaeaceae</taxon>
        <taxon>Candidatus Iainarchaeum</taxon>
    </lineage>
</organism>
<dbReference type="PANTHER" id="PTHR41930:SF1">
    <property type="entry name" value="DEPHOSPHO-COA KINASE"/>
    <property type="match status" value="1"/>
</dbReference>
<reference evidence="1" key="1">
    <citation type="submission" date="2021-01" db="EMBL/GenBank/DDBJ databases">
        <title>Active Sulfur Cycling in an Early Earth Analoge.</title>
        <authorList>
            <person name="Hahn C.R."/>
            <person name="Youssef N.H."/>
            <person name="Elshahed M."/>
        </authorList>
    </citation>
    <scope>NUCLEOTIDE SEQUENCE</scope>
    <source>
        <strain evidence="1">Zod_Metabat.1151</strain>
    </source>
</reference>
<protein>
    <submittedName>
        <fullName evidence="1">AAA family ATPase</fullName>
    </submittedName>
</protein>
<dbReference type="Gene3D" id="3.40.50.300">
    <property type="entry name" value="P-loop containing nucleotide triphosphate hydrolases"/>
    <property type="match status" value="1"/>
</dbReference>
<evidence type="ECO:0000313" key="2">
    <source>
        <dbReference type="Proteomes" id="UP000809243"/>
    </source>
</evidence>